<accession>A0A0C4JMX7</accession>
<dbReference type="RefSeq" id="WP_107291802.1">
    <property type="nucleotide sequence ID" value="NZ_KC687076.1"/>
</dbReference>
<protein>
    <recommendedName>
        <fullName evidence="1">HNH nuclease domain-containing protein</fullName>
    </recommendedName>
</protein>
<dbReference type="InterPro" id="IPR003615">
    <property type="entry name" value="HNH_nuc"/>
</dbReference>
<feature type="domain" description="HNH nuclease" evidence="1">
    <location>
        <begin position="209"/>
        <end position="260"/>
    </location>
</feature>
<gene>
    <name evidence="2" type="ORF">H744_p0020</name>
</gene>
<evidence type="ECO:0000313" key="2">
    <source>
        <dbReference type="EMBL" id="AHA59173.1"/>
    </source>
</evidence>
<proteinExistence type="predicted"/>
<geneLocation type="plasmid" evidence="2">
    <name>unnamed</name>
</geneLocation>
<sequence length="314" mass="35754">MYWWVNHKQTHAEEIRGGYIWSPKKNTNGAKNHSYDNMPRTAVGDTVFSFAYAEVKAIGEVVEACCSSAKPSEFGNKGDYWDDEGWLVKVKWTMLDKPFRAKDHIDKIEPLLPAKYSPIQKNGNGNQGCYLASVSAELAQVLFMLAGQDKTEAHVVIGIDEKVEKKESAALQQLEQDTSLTQTEKEQLVKSRRGQGKYRRNLEQIESRCRVTGLADKRFLVASHSKPWCDSSNTEKLDGYNGFLLSPHIDRLFDRGWISFADDGELLVAEPPVIDVLKSWAVSYPMNVGSFTDEQKFYLEHHRIEVFKSKHLEF</sequence>
<dbReference type="Pfam" id="PF13391">
    <property type="entry name" value="HNH_2"/>
    <property type="match status" value="1"/>
</dbReference>
<dbReference type="AlphaFoldDB" id="A0A0C4JMX7"/>
<name>A0A0C4JMX7_9GAMM</name>
<dbReference type="EMBL" id="KC687076">
    <property type="protein sequence ID" value="AHA59173.1"/>
    <property type="molecule type" value="Genomic_DNA"/>
</dbReference>
<keyword evidence="2" id="KW-0614">Plasmid</keyword>
<reference evidence="2" key="1">
    <citation type="submission" date="2013-11" db="EMBL/GenBank/DDBJ databases">
        <title>Complete genome sequence of the lipase-producing bacterium Photobacterium gaetbulicola Gung47.</title>
        <authorList>
            <person name="Kim Y.-O."/>
        </authorList>
    </citation>
    <scope>NUCLEOTIDE SEQUENCE</scope>
    <source>
        <strain evidence="2">Gung47</strain>
        <plasmid evidence="2">unnamed</plasmid>
    </source>
</reference>
<organism evidence="2">
    <name type="scientific">Photobacterium gaetbulicola Gung47</name>
    <dbReference type="NCBI Taxonomy" id="658445"/>
    <lineage>
        <taxon>Bacteria</taxon>
        <taxon>Pseudomonadati</taxon>
        <taxon>Pseudomonadota</taxon>
        <taxon>Gammaproteobacteria</taxon>
        <taxon>Vibrionales</taxon>
        <taxon>Vibrionaceae</taxon>
        <taxon>Photobacterium</taxon>
    </lineage>
</organism>
<evidence type="ECO:0000259" key="1">
    <source>
        <dbReference type="Pfam" id="PF13391"/>
    </source>
</evidence>